<evidence type="ECO:0000256" key="9">
    <source>
        <dbReference type="ARBA" id="ARBA00023136"/>
    </source>
</evidence>
<name>A0ABZ0WTK9_9BURK</name>
<dbReference type="EMBL" id="CP139965">
    <property type="protein sequence ID" value="WQD80586.1"/>
    <property type="molecule type" value="Genomic_DNA"/>
</dbReference>
<evidence type="ECO:0000256" key="11">
    <source>
        <dbReference type="SAM" id="SignalP"/>
    </source>
</evidence>
<dbReference type="Pfam" id="PF13609">
    <property type="entry name" value="Porin_4"/>
    <property type="match status" value="1"/>
</dbReference>
<feature type="domain" description="Porin" evidence="12">
    <location>
        <begin position="7"/>
        <end position="377"/>
    </location>
</feature>
<keyword evidence="9" id="KW-0472">Membrane</keyword>
<evidence type="ECO:0000256" key="1">
    <source>
        <dbReference type="ARBA" id="ARBA00004571"/>
    </source>
</evidence>
<keyword evidence="10" id="KW-0998">Cell outer membrane</keyword>
<feature type="signal peptide" evidence="11">
    <location>
        <begin position="1"/>
        <end position="20"/>
    </location>
</feature>
<dbReference type="InterPro" id="IPR023614">
    <property type="entry name" value="Porin_dom_sf"/>
</dbReference>
<gene>
    <name evidence="13" type="ORF">U0042_13375</name>
</gene>
<proteinExistence type="predicted"/>
<reference evidence="13 14" key="1">
    <citation type="submission" date="2023-12" db="EMBL/GenBank/DDBJ databases">
        <title>Genome sequencing and assembly of bacterial species from a model synthetic community.</title>
        <authorList>
            <person name="Hogle S.L."/>
        </authorList>
    </citation>
    <scope>NUCLEOTIDE SEQUENCE [LARGE SCALE GENOMIC DNA]</scope>
    <source>
        <strain evidence="13 14">HAMBI 2494</strain>
    </source>
</reference>
<dbReference type="PANTHER" id="PTHR34501:SF9">
    <property type="entry name" value="MAJOR OUTER MEMBRANE PROTEIN P.IA"/>
    <property type="match status" value="1"/>
</dbReference>
<dbReference type="Gene3D" id="2.40.160.10">
    <property type="entry name" value="Porin"/>
    <property type="match status" value="1"/>
</dbReference>
<accession>A0ABZ0WTK9</accession>
<keyword evidence="8" id="KW-0626">Porin</keyword>
<keyword evidence="3" id="KW-0813">Transport</keyword>
<dbReference type="CDD" id="cd00342">
    <property type="entry name" value="gram_neg_porins"/>
    <property type="match status" value="1"/>
</dbReference>
<evidence type="ECO:0000313" key="13">
    <source>
        <dbReference type="EMBL" id="WQD80586.1"/>
    </source>
</evidence>
<dbReference type="InterPro" id="IPR033900">
    <property type="entry name" value="Gram_neg_porin_domain"/>
</dbReference>
<keyword evidence="4" id="KW-1134">Transmembrane beta strand</keyword>
<evidence type="ECO:0000256" key="10">
    <source>
        <dbReference type="ARBA" id="ARBA00023237"/>
    </source>
</evidence>
<evidence type="ECO:0000256" key="7">
    <source>
        <dbReference type="ARBA" id="ARBA00023065"/>
    </source>
</evidence>
<evidence type="ECO:0000256" key="4">
    <source>
        <dbReference type="ARBA" id="ARBA00022452"/>
    </source>
</evidence>
<evidence type="ECO:0000256" key="5">
    <source>
        <dbReference type="ARBA" id="ARBA00022692"/>
    </source>
</evidence>
<evidence type="ECO:0000256" key="2">
    <source>
        <dbReference type="ARBA" id="ARBA00011233"/>
    </source>
</evidence>
<keyword evidence="6 11" id="KW-0732">Signal</keyword>
<dbReference type="InterPro" id="IPR050298">
    <property type="entry name" value="Gram-neg_bact_OMP"/>
</dbReference>
<evidence type="ECO:0000256" key="3">
    <source>
        <dbReference type="ARBA" id="ARBA00022448"/>
    </source>
</evidence>
<dbReference type="SUPFAM" id="SSF56935">
    <property type="entry name" value="Porins"/>
    <property type="match status" value="1"/>
</dbReference>
<comment type="subcellular location">
    <subcellularLocation>
        <location evidence="1">Cell outer membrane</location>
        <topology evidence="1">Multi-pass membrane protein</topology>
    </subcellularLocation>
</comment>
<evidence type="ECO:0000313" key="14">
    <source>
        <dbReference type="Proteomes" id="UP001325479"/>
    </source>
</evidence>
<keyword evidence="5" id="KW-0812">Transmembrane</keyword>
<dbReference type="Proteomes" id="UP001325479">
    <property type="component" value="Chromosome"/>
</dbReference>
<evidence type="ECO:0000256" key="6">
    <source>
        <dbReference type="ARBA" id="ARBA00022729"/>
    </source>
</evidence>
<keyword evidence="14" id="KW-1185">Reference proteome</keyword>
<dbReference type="RefSeq" id="WP_114810367.1">
    <property type="nucleotide sequence ID" value="NZ_CP139965.1"/>
</dbReference>
<protein>
    <submittedName>
        <fullName evidence="13">Porin</fullName>
    </submittedName>
</protein>
<keyword evidence="7" id="KW-0406">Ion transport</keyword>
<sequence length="403" mass="41949">MRKRQIAAGALGIFAAAAHAESSMTIYGIYDAGLRYLHEANAAGQSSVSMGSNGTSTPNRLGFKGVEELGGGLSAHFNLETGWNAGNGALESTTGSPITGNRALFQRLAIVGISHVRWGTIDLGQNYSVGWRTSYDYDPFNYRYPTIDPVSAIVPGSSVSQVTAGVRFHNDVQYTGVFGPITVRAEHAFGNVAGAVTANTATAGSLAYKSGPLVIAGSYTTRKIATTGGVFTGAPAVAGPPAVAGEPTVNANTPTYADRSWTAGAAYRFGPVRVSAGYNDERLAGALNNVVAGLPLTPAQGDTRVRVGWFGANWTVSPFFNLAGGWFRTLVDTPIARAAGAASGTSGKKDLLMFAATWSLSKTTYLYGEIDRTTLSGNQVLGYGTKTTQRHPLGVSTGLVVAF</sequence>
<feature type="chain" id="PRO_5047314110" evidence="11">
    <location>
        <begin position="21"/>
        <end position="403"/>
    </location>
</feature>
<comment type="subunit">
    <text evidence="2">Homotrimer.</text>
</comment>
<evidence type="ECO:0000256" key="8">
    <source>
        <dbReference type="ARBA" id="ARBA00023114"/>
    </source>
</evidence>
<organism evidence="13 14">
    <name type="scientific">Paraburkholderia kururiensis</name>
    <dbReference type="NCBI Taxonomy" id="984307"/>
    <lineage>
        <taxon>Bacteria</taxon>
        <taxon>Pseudomonadati</taxon>
        <taxon>Pseudomonadota</taxon>
        <taxon>Betaproteobacteria</taxon>
        <taxon>Burkholderiales</taxon>
        <taxon>Burkholderiaceae</taxon>
        <taxon>Paraburkholderia</taxon>
    </lineage>
</organism>
<dbReference type="PANTHER" id="PTHR34501">
    <property type="entry name" value="PROTEIN YDDL-RELATED"/>
    <property type="match status" value="1"/>
</dbReference>
<evidence type="ECO:0000259" key="12">
    <source>
        <dbReference type="Pfam" id="PF13609"/>
    </source>
</evidence>